<proteinExistence type="predicted"/>
<evidence type="ECO:0000313" key="1">
    <source>
        <dbReference type="EMBL" id="KKM89446.1"/>
    </source>
</evidence>
<dbReference type="AlphaFoldDB" id="A0A0F9LQR8"/>
<comment type="caution">
    <text evidence="1">The sequence shown here is derived from an EMBL/GenBank/DDBJ whole genome shotgun (WGS) entry which is preliminary data.</text>
</comment>
<accession>A0A0F9LQR8</accession>
<name>A0A0F9LQR8_9ZZZZ</name>
<organism evidence="1">
    <name type="scientific">marine sediment metagenome</name>
    <dbReference type="NCBI Taxonomy" id="412755"/>
    <lineage>
        <taxon>unclassified sequences</taxon>
        <taxon>metagenomes</taxon>
        <taxon>ecological metagenomes</taxon>
    </lineage>
</organism>
<reference evidence="1" key="1">
    <citation type="journal article" date="2015" name="Nature">
        <title>Complex archaea that bridge the gap between prokaryotes and eukaryotes.</title>
        <authorList>
            <person name="Spang A."/>
            <person name="Saw J.H."/>
            <person name="Jorgensen S.L."/>
            <person name="Zaremba-Niedzwiedzka K."/>
            <person name="Martijn J."/>
            <person name="Lind A.E."/>
            <person name="van Eijk R."/>
            <person name="Schleper C."/>
            <person name="Guy L."/>
            <person name="Ettema T.J."/>
        </authorList>
    </citation>
    <scope>NUCLEOTIDE SEQUENCE</scope>
</reference>
<protein>
    <submittedName>
        <fullName evidence="1">Uncharacterized protein</fullName>
    </submittedName>
</protein>
<gene>
    <name evidence="1" type="ORF">LCGC14_1248650</name>
</gene>
<sequence>MATPIDTIVVLDGILFQKETTSDIYTQDHAINSAVFTRGFSVPFPYKAARAIYNATFDPDGGRIHYRTRLLRTTSITTPTKTANQGDAWQAVTPSALAASVVKSSVFDVSASWDSILDVAVCQSSITANTTGIEVIIQGRQQDSVDDWEEIVRVIVLAFPAAVKADFAAQEAAAQTELSVTNPTTAKLNQAGKYIFLEDTATIAQCEIAYLTEGGADS</sequence>
<dbReference type="EMBL" id="LAZR01006816">
    <property type="protein sequence ID" value="KKM89446.1"/>
    <property type="molecule type" value="Genomic_DNA"/>
</dbReference>